<protein>
    <submittedName>
        <fullName evidence="2">Uncharacterized protein</fullName>
    </submittedName>
</protein>
<feature type="compositionally biased region" description="Polar residues" evidence="1">
    <location>
        <begin position="28"/>
        <end position="39"/>
    </location>
</feature>
<reference evidence="2" key="1">
    <citation type="submission" date="2014-05" db="EMBL/GenBank/DDBJ databases">
        <authorList>
            <person name="Chronopoulou M."/>
        </authorList>
    </citation>
    <scope>NUCLEOTIDE SEQUENCE</scope>
    <source>
        <tissue evidence="2">Whole organism</tissue>
    </source>
</reference>
<dbReference type="AlphaFoldDB" id="A0A0K2UQ19"/>
<dbReference type="EMBL" id="HACA01022824">
    <property type="protein sequence ID" value="CDW40185.1"/>
    <property type="molecule type" value="Transcribed_RNA"/>
</dbReference>
<name>A0A0K2UQ19_LEPSM</name>
<feature type="region of interest" description="Disordered" evidence="1">
    <location>
        <begin position="28"/>
        <end position="47"/>
    </location>
</feature>
<accession>A0A0K2UQ19</accession>
<sequence length="47" mass="5291">MTFTSITPMSIPHSTLCPTRTYSDISETNPQGYTLSLMSTHERSNRV</sequence>
<organism evidence="2">
    <name type="scientific">Lepeophtheirus salmonis</name>
    <name type="common">Salmon louse</name>
    <name type="synonym">Caligus salmonis</name>
    <dbReference type="NCBI Taxonomy" id="72036"/>
    <lineage>
        <taxon>Eukaryota</taxon>
        <taxon>Metazoa</taxon>
        <taxon>Ecdysozoa</taxon>
        <taxon>Arthropoda</taxon>
        <taxon>Crustacea</taxon>
        <taxon>Multicrustacea</taxon>
        <taxon>Hexanauplia</taxon>
        <taxon>Copepoda</taxon>
        <taxon>Siphonostomatoida</taxon>
        <taxon>Caligidae</taxon>
        <taxon>Lepeophtheirus</taxon>
    </lineage>
</organism>
<evidence type="ECO:0000313" key="2">
    <source>
        <dbReference type="EMBL" id="CDW40185.1"/>
    </source>
</evidence>
<evidence type="ECO:0000256" key="1">
    <source>
        <dbReference type="SAM" id="MobiDB-lite"/>
    </source>
</evidence>
<proteinExistence type="predicted"/>